<evidence type="ECO:0000313" key="3">
    <source>
        <dbReference type="Proteomes" id="UP000054107"/>
    </source>
</evidence>
<keyword evidence="3" id="KW-1185">Reference proteome</keyword>
<keyword evidence="1" id="KW-1133">Transmembrane helix</keyword>
<gene>
    <name evidence="2" type="primary">PARPA_12097.1 scaffold 44939</name>
</gene>
<dbReference type="EMBL" id="LN733737">
    <property type="protein sequence ID" value="CEP17797.1"/>
    <property type="molecule type" value="Genomic_DNA"/>
</dbReference>
<dbReference type="Proteomes" id="UP000054107">
    <property type="component" value="Unassembled WGS sequence"/>
</dbReference>
<dbReference type="AlphaFoldDB" id="A0A0B7NK47"/>
<evidence type="ECO:0000256" key="1">
    <source>
        <dbReference type="SAM" id="Phobius"/>
    </source>
</evidence>
<protein>
    <submittedName>
        <fullName evidence="2">Uncharacterized protein</fullName>
    </submittedName>
</protein>
<evidence type="ECO:0000313" key="2">
    <source>
        <dbReference type="EMBL" id="CEP17797.1"/>
    </source>
</evidence>
<keyword evidence="1" id="KW-0812">Transmembrane</keyword>
<organism evidence="2 3">
    <name type="scientific">Parasitella parasitica</name>
    <dbReference type="NCBI Taxonomy" id="35722"/>
    <lineage>
        <taxon>Eukaryota</taxon>
        <taxon>Fungi</taxon>
        <taxon>Fungi incertae sedis</taxon>
        <taxon>Mucoromycota</taxon>
        <taxon>Mucoromycotina</taxon>
        <taxon>Mucoromycetes</taxon>
        <taxon>Mucorales</taxon>
        <taxon>Mucorineae</taxon>
        <taxon>Mucoraceae</taxon>
        <taxon>Parasitella</taxon>
    </lineage>
</organism>
<feature type="transmembrane region" description="Helical" evidence="1">
    <location>
        <begin position="33"/>
        <end position="55"/>
    </location>
</feature>
<keyword evidence="1" id="KW-0472">Membrane</keyword>
<reference evidence="2 3" key="1">
    <citation type="submission" date="2014-09" db="EMBL/GenBank/DDBJ databases">
        <authorList>
            <person name="Ellenberger Sabrina"/>
        </authorList>
    </citation>
    <scope>NUCLEOTIDE SEQUENCE [LARGE SCALE GENOMIC DNA]</scope>
    <source>
        <strain evidence="2 3">CBS 412.66</strain>
    </source>
</reference>
<accession>A0A0B7NK47</accession>
<sequence length="254" mass="29648">MSETIAIVEDGSKTSDISHAPPSIANSTAYNKVMPWLLICVSTLYTSFVLFRYCSWQFRRRKVKRIRLERQKIEKFWRKHTARMNALAATSSIVQIPEHTALDDEEKSAQYWSSSFNSSATLVGILSSSDYYLSEQRYQMDLTDPVDEAIEHDKMLLPYSVKHYNTMQHWAINNTTHNLPKQRKSRKKRLASTIINRMNGNYQRKKKRQLLWQWSVAMGYCRYNHGHHLNTLIERLSEKQQKGIDESLSPSIAS</sequence>
<name>A0A0B7NK47_9FUNG</name>
<dbReference type="OrthoDB" id="2284119at2759"/>
<proteinExistence type="predicted"/>